<dbReference type="Proteomes" id="UP000274391">
    <property type="component" value="Unassembled WGS sequence"/>
</dbReference>
<keyword evidence="2" id="KW-1185">Reference proteome</keyword>
<protein>
    <submittedName>
        <fullName evidence="1">Cyclase family protein</fullName>
    </submittedName>
</protein>
<sequence>MNASEVMHIGELLKNSPRNWGKWGDDDEVGALNYLDTAEVLRGATAIRSGKTFTLAIPMANPAGDPLWPGRQPASRYNVLDRGDFAAGAGPAIPGGNEYADDIMVIYNQGSSQVDALGHVWYDNELYNGYPAETTAHTLTKASILPIAERGIVGRGVLIDMARHRGKASLAKGETFTHDDLLAAAEAQGVEISPRSILVIRTGFIGSFWREGAAEFYRDFNEPGLVYSPELVEWFQRMEIPALVTDTIANEVTVDPNTGISLPLHSALMRNLGVTFSEIMSLDGLAEDCAADGQWEFLYVAAPLKVFGGTGSPVNPVVIK</sequence>
<evidence type="ECO:0000313" key="2">
    <source>
        <dbReference type="Proteomes" id="UP000274391"/>
    </source>
</evidence>
<dbReference type="InterPro" id="IPR007325">
    <property type="entry name" value="KFase/CYL"/>
</dbReference>
<reference evidence="1 2" key="1">
    <citation type="submission" date="2018-11" db="EMBL/GenBank/DDBJ databases">
        <title>YIM 102482-1 draft genome.</title>
        <authorList>
            <person name="Li G."/>
            <person name="Jiang Y."/>
        </authorList>
    </citation>
    <scope>NUCLEOTIDE SEQUENCE [LARGE SCALE GENOMIC DNA]</scope>
    <source>
        <strain evidence="1 2">YIM 102482-1</strain>
    </source>
</reference>
<dbReference type="EMBL" id="RQVS01000002">
    <property type="protein sequence ID" value="RRJ88279.1"/>
    <property type="molecule type" value="Genomic_DNA"/>
</dbReference>
<dbReference type="GO" id="GO:0019441">
    <property type="term" value="P:L-tryptophan catabolic process to kynurenine"/>
    <property type="evidence" value="ECO:0007669"/>
    <property type="project" value="InterPro"/>
</dbReference>
<name>A0A3P3W3N7_9MICO</name>
<dbReference type="AlphaFoldDB" id="A0A3P3W3N7"/>
<evidence type="ECO:0000313" key="1">
    <source>
        <dbReference type="EMBL" id="RRJ88279.1"/>
    </source>
</evidence>
<gene>
    <name evidence="1" type="ORF">EG850_02220</name>
</gene>
<dbReference type="Gene3D" id="3.50.30.50">
    <property type="entry name" value="Putative cyclase"/>
    <property type="match status" value="1"/>
</dbReference>
<organism evidence="1 2">
    <name type="scientific">Gulosibacter macacae</name>
    <dbReference type="NCBI Taxonomy" id="2488791"/>
    <lineage>
        <taxon>Bacteria</taxon>
        <taxon>Bacillati</taxon>
        <taxon>Actinomycetota</taxon>
        <taxon>Actinomycetes</taxon>
        <taxon>Micrococcales</taxon>
        <taxon>Microbacteriaceae</taxon>
        <taxon>Gulosibacter</taxon>
    </lineage>
</organism>
<dbReference type="GO" id="GO:0004061">
    <property type="term" value="F:arylformamidase activity"/>
    <property type="evidence" value="ECO:0007669"/>
    <property type="project" value="InterPro"/>
</dbReference>
<accession>A0A3P3W3N7</accession>
<dbReference type="PANTHER" id="PTHR34861:SF10">
    <property type="entry name" value="CYCLASE"/>
    <property type="match status" value="1"/>
</dbReference>
<comment type="caution">
    <text evidence="1">The sequence shown here is derived from an EMBL/GenBank/DDBJ whole genome shotgun (WGS) entry which is preliminary data.</text>
</comment>
<dbReference type="SUPFAM" id="SSF102198">
    <property type="entry name" value="Putative cyclase"/>
    <property type="match status" value="1"/>
</dbReference>
<dbReference type="RefSeq" id="WP_124969406.1">
    <property type="nucleotide sequence ID" value="NZ_RQVS01000002.1"/>
</dbReference>
<dbReference type="InterPro" id="IPR037175">
    <property type="entry name" value="KFase_sf"/>
</dbReference>
<dbReference type="OrthoDB" id="7067800at2"/>
<proteinExistence type="predicted"/>
<dbReference type="Pfam" id="PF04199">
    <property type="entry name" value="Cyclase"/>
    <property type="match status" value="1"/>
</dbReference>
<dbReference type="PANTHER" id="PTHR34861">
    <property type="match status" value="1"/>
</dbReference>